<protein>
    <submittedName>
        <fullName evidence="2">Uncharacterized protein</fullName>
    </submittedName>
</protein>
<evidence type="ECO:0000256" key="1">
    <source>
        <dbReference type="SAM" id="Coils"/>
    </source>
</evidence>
<organism evidence="2 3">
    <name type="scientific">Phytophthora palmivora</name>
    <dbReference type="NCBI Taxonomy" id="4796"/>
    <lineage>
        <taxon>Eukaryota</taxon>
        <taxon>Sar</taxon>
        <taxon>Stramenopiles</taxon>
        <taxon>Oomycota</taxon>
        <taxon>Peronosporomycetes</taxon>
        <taxon>Peronosporales</taxon>
        <taxon>Peronosporaceae</taxon>
        <taxon>Phytophthora</taxon>
    </lineage>
</organism>
<proteinExistence type="predicted"/>
<evidence type="ECO:0000313" key="2">
    <source>
        <dbReference type="EMBL" id="POM76191.1"/>
    </source>
</evidence>
<dbReference type="OrthoDB" id="124008at2759"/>
<keyword evidence="3" id="KW-1185">Reference proteome</keyword>
<evidence type="ECO:0000313" key="3">
    <source>
        <dbReference type="Proteomes" id="UP000237271"/>
    </source>
</evidence>
<keyword evidence="1" id="KW-0175">Coiled coil</keyword>
<gene>
    <name evidence="2" type="ORF">PHPALM_6602</name>
</gene>
<dbReference type="Proteomes" id="UP000237271">
    <property type="component" value="Unassembled WGS sequence"/>
</dbReference>
<reference evidence="2 3" key="1">
    <citation type="journal article" date="2017" name="Genome Biol. Evol.">
        <title>Phytophthora megakarya and P. palmivora, closely related causal agents of cacao black pod rot, underwent increases in genome sizes and gene numbers by different mechanisms.</title>
        <authorList>
            <person name="Ali S.S."/>
            <person name="Shao J."/>
            <person name="Lary D.J."/>
            <person name="Kronmiller B."/>
            <person name="Shen D."/>
            <person name="Strem M.D."/>
            <person name="Amoako-Attah I."/>
            <person name="Akrofi A.Y."/>
            <person name="Begoude B.A."/>
            <person name="Ten Hoopen G.M."/>
            <person name="Coulibaly K."/>
            <person name="Kebe B.I."/>
            <person name="Melnick R.L."/>
            <person name="Guiltinan M.J."/>
            <person name="Tyler B.M."/>
            <person name="Meinhardt L.W."/>
            <person name="Bailey B.A."/>
        </authorList>
    </citation>
    <scope>NUCLEOTIDE SEQUENCE [LARGE SCALE GENOMIC DNA]</scope>
    <source>
        <strain evidence="3">sbr112.9</strain>
    </source>
</reference>
<sequence length="233" mass="26443">MHSPQHEDEAVQLRQRLRHLEQENDDLQSCVRRLEATKEDLNHKLECTQEEAVFVQQELDILKEKHEQTASESASQICDLTTKLQVYENVLNRLLTVVGIPNLPHETGGKELELELSNAEADDSGEGARQDGGNNFVVNGGTDEVTRTATATPAAPEQKWIDLMDHLRDDLKTKTEQLQLTENSYEEFMTISYEVEKALVNDNEALKRLNEELQAKNEQLLNLLQTKPNSTPN</sequence>
<accession>A0A2P4YEG3</accession>
<dbReference type="Gene3D" id="6.10.250.1080">
    <property type="match status" value="1"/>
</dbReference>
<dbReference type="AlphaFoldDB" id="A0A2P4YEG3"/>
<comment type="caution">
    <text evidence="2">The sequence shown here is derived from an EMBL/GenBank/DDBJ whole genome shotgun (WGS) entry which is preliminary data.</text>
</comment>
<dbReference type="EMBL" id="NCKW01003511">
    <property type="protein sequence ID" value="POM76191.1"/>
    <property type="molecule type" value="Genomic_DNA"/>
</dbReference>
<feature type="coiled-coil region" evidence="1">
    <location>
        <begin position="3"/>
        <end position="65"/>
    </location>
</feature>
<feature type="coiled-coil region" evidence="1">
    <location>
        <begin position="164"/>
        <end position="226"/>
    </location>
</feature>
<name>A0A2P4YEG3_9STRA</name>